<dbReference type="AlphaFoldDB" id="A0A239E9Y1"/>
<evidence type="ECO:0000313" key="10">
    <source>
        <dbReference type="Proteomes" id="UP000198432"/>
    </source>
</evidence>
<dbReference type="InterPro" id="IPR002523">
    <property type="entry name" value="MgTranspt_CorA/ZnTranspt_ZntB"/>
</dbReference>
<protein>
    <recommendedName>
        <fullName evidence="8">Magnesium transport protein CorA</fullName>
    </recommendedName>
</protein>
<evidence type="ECO:0000256" key="6">
    <source>
        <dbReference type="ARBA" id="ARBA00022989"/>
    </source>
</evidence>
<dbReference type="FunFam" id="1.20.58.340:FF:000012">
    <property type="entry name" value="Magnesium transport protein CorA"/>
    <property type="match status" value="1"/>
</dbReference>
<dbReference type="InterPro" id="IPR004488">
    <property type="entry name" value="Mg/Co-transport_prot_CorA"/>
</dbReference>
<dbReference type="PANTHER" id="PTHR46494">
    <property type="entry name" value="CORA FAMILY METAL ION TRANSPORTER (EUROFUNG)"/>
    <property type="match status" value="1"/>
</dbReference>
<comment type="similarity">
    <text evidence="2 8">Belongs to the CorA metal ion transporter (MIT) (TC 1.A.35) family.</text>
</comment>
<dbReference type="SUPFAM" id="SSF144083">
    <property type="entry name" value="Magnesium transport protein CorA, transmembrane region"/>
    <property type="match status" value="1"/>
</dbReference>
<dbReference type="SUPFAM" id="SSF143865">
    <property type="entry name" value="CorA soluble domain-like"/>
    <property type="match status" value="1"/>
</dbReference>
<comment type="function">
    <text evidence="8">Mediates influx of magnesium ions.</text>
</comment>
<name>A0A239E9Y1_9BACT</name>
<evidence type="ECO:0000256" key="4">
    <source>
        <dbReference type="ARBA" id="ARBA00022475"/>
    </source>
</evidence>
<keyword evidence="6 8" id="KW-1133">Transmembrane helix</keyword>
<dbReference type="GO" id="GO:0015095">
    <property type="term" value="F:magnesium ion transmembrane transporter activity"/>
    <property type="evidence" value="ECO:0007669"/>
    <property type="project" value="UniProtKB-UniRule"/>
</dbReference>
<evidence type="ECO:0000256" key="8">
    <source>
        <dbReference type="RuleBase" id="RU362010"/>
    </source>
</evidence>
<dbReference type="Pfam" id="PF01544">
    <property type="entry name" value="CorA"/>
    <property type="match status" value="1"/>
</dbReference>
<evidence type="ECO:0000256" key="1">
    <source>
        <dbReference type="ARBA" id="ARBA00004651"/>
    </source>
</evidence>
<dbReference type="OrthoDB" id="9803416at2"/>
<dbReference type="GO" id="GO:0050897">
    <property type="term" value="F:cobalt ion binding"/>
    <property type="evidence" value="ECO:0007669"/>
    <property type="project" value="TreeGrafter"/>
</dbReference>
<comment type="subcellular location">
    <subcellularLocation>
        <location evidence="1">Cell membrane</location>
        <topology evidence="1">Multi-pass membrane protein</topology>
    </subcellularLocation>
    <subcellularLocation>
        <location evidence="8">Membrane</location>
        <topology evidence="8">Multi-pass membrane protein</topology>
    </subcellularLocation>
</comment>
<dbReference type="GO" id="GO:0005886">
    <property type="term" value="C:plasma membrane"/>
    <property type="evidence" value="ECO:0007669"/>
    <property type="project" value="UniProtKB-SubCell"/>
</dbReference>
<dbReference type="Gene3D" id="1.20.58.340">
    <property type="entry name" value="Magnesium transport protein CorA, transmembrane region"/>
    <property type="match status" value="2"/>
</dbReference>
<dbReference type="CDD" id="cd12828">
    <property type="entry name" value="TmCorA-like_1"/>
    <property type="match status" value="1"/>
</dbReference>
<gene>
    <name evidence="8" type="primary">corA</name>
    <name evidence="9" type="ORF">SAMN06296052_10656</name>
</gene>
<dbReference type="EMBL" id="FZOQ01000006">
    <property type="protein sequence ID" value="SNS41088.1"/>
    <property type="molecule type" value="Genomic_DNA"/>
</dbReference>
<keyword evidence="8" id="KW-0406">Ion transport</keyword>
<organism evidence="9 10">
    <name type="scientific">Pontibacter ummariensis</name>
    <dbReference type="NCBI Taxonomy" id="1610492"/>
    <lineage>
        <taxon>Bacteria</taxon>
        <taxon>Pseudomonadati</taxon>
        <taxon>Bacteroidota</taxon>
        <taxon>Cytophagia</taxon>
        <taxon>Cytophagales</taxon>
        <taxon>Hymenobacteraceae</taxon>
        <taxon>Pontibacter</taxon>
    </lineage>
</organism>
<evidence type="ECO:0000256" key="2">
    <source>
        <dbReference type="ARBA" id="ARBA00009765"/>
    </source>
</evidence>
<keyword evidence="5 8" id="KW-0812">Transmembrane</keyword>
<feature type="transmembrane region" description="Helical" evidence="8">
    <location>
        <begin position="347"/>
        <end position="368"/>
    </location>
</feature>
<accession>A0A239E9Y1</accession>
<evidence type="ECO:0000256" key="5">
    <source>
        <dbReference type="ARBA" id="ARBA00022692"/>
    </source>
</evidence>
<reference evidence="10" key="1">
    <citation type="submission" date="2017-06" db="EMBL/GenBank/DDBJ databases">
        <authorList>
            <person name="Varghese N."/>
            <person name="Submissions S."/>
        </authorList>
    </citation>
    <scope>NUCLEOTIDE SEQUENCE [LARGE SCALE GENOMIC DNA]</scope>
    <source>
        <strain evidence="10">NKM1</strain>
    </source>
</reference>
<dbReference type="Gene3D" id="3.30.460.20">
    <property type="entry name" value="CorA soluble domain-like"/>
    <property type="match status" value="1"/>
</dbReference>
<keyword evidence="10" id="KW-1185">Reference proteome</keyword>
<dbReference type="NCBIfam" id="TIGR00383">
    <property type="entry name" value="corA"/>
    <property type="match status" value="1"/>
</dbReference>
<dbReference type="Proteomes" id="UP000198432">
    <property type="component" value="Unassembled WGS sequence"/>
</dbReference>
<evidence type="ECO:0000313" key="9">
    <source>
        <dbReference type="EMBL" id="SNS41088.1"/>
    </source>
</evidence>
<dbReference type="GO" id="GO:0000287">
    <property type="term" value="F:magnesium ion binding"/>
    <property type="evidence" value="ECO:0007669"/>
    <property type="project" value="TreeGrafter"/>
</dbReference>
<proteinExistence type="inferred from homology"/>
<keyword evidence="7 8" id="KW-0472">Membrane</keyword>
<dbReference type="InterPro" id="IPR045863">
    <property type="entry name" value="CorA_TM1_TM2"/>
</dbReference>
<keyword evidence="8" id="KW-0460">Magnesium</keyword>
<dbReference type="InterPro" id="IPR045861">
    <property type="entry name" value="CorA_cytoplasmic_dom"/>
</dbReference>
<keyword evidence="4 8" id="KW-1003">Cell membrane</keyword>
<evidence type="ECO:0000256" key="3">
    <source>
        <dbReference type="ARBA" id="ARBA00022448"/>
    </source>
</evidence>
<evidence type="ECO:0000256" key="7">
    <source>
        <dbReference type="ARBA" id="ARBA00023136"/>
    </source>
</evidence>
<feature type="transmembrane region" description="Helical" evidence="8">
    <location>
        <begin position="303"/>
        <end position="323"/>
    </location>
</feature>
<dbReference type="RefSeq" id="WP_089318719.1">
    <property type="nucleotide sequence ID" value="NZ_FZOQ01000006.1"/>
</dbReference>
<keyword evidence="3 8" id="KW-0813">Transport</keyword>
<dbReference type="PANTHER" id="PTHR46494:SF1">
    <property type="entry name" value="CORA FAMILY METAL ION TRANSPORTER (EUROFUNG)"/>
    <property type="match status" value="1"/>
</dbReference>
<dbReference type="GO" id="GO:0015087">
    <property type="term" value="F:cobalt ion transmembrane transporter activity"/>
    <property type="evidence" value="ECO:0007669"/>
    <property type="project" value="UniProtKB-UniRule"/>
</dbReference>
<sequence length="376" mass="44374">MSKRKHRRTRSKILDRKAGLKPGSLLIPTEAYPPRFFLMSFNEEFFEEIELKSYGELLQRVQAKPEARHWIDIRGYGEQAMLEQLTIDFGLHPLQMEDVINDYQRPKVEEFDDNRLFIITRMLRWSPEFKSLDDVQLSLFTGPNYVLTLQSDYGDCLDPLRERIRIGKGVIRHRPTMYMAYAILDVVLDYYFPVIGEIGIYIEDLEQQVLREPNKSTLSSILDLKSELIKLRRIAWPERDKMVELLRMDEDTIPESLHVYFRDAYDHSVQLVDLIDNHKEMASSLVELYMSTVSNRMNEIMKVLTIISSIFIPLSFIVGLYGMNFSRENPDTGDVLPYNMPELYQPYAYPILLFLMITLITLQLIFFYRKGWFKSF</sequence>